<accession>A0ACB0JJR6</accession>
<evidence type="ECO:0000313" key="1">
    <source>
        <dbReference type="EMBL" id="CAJ2644497.1"/>
    </source>
</evidence>
<reference evidence="1" key="1">
    <citation type="submission" date="2023-10" db="EMBL/GenBank/DDBJ databases">
        <authorList>
            <person name="Rodriguez Cubillos JULIANA M."/>
            <person name="De Vega J."/>
        </authorList>
    </citation>
    <scope>NUCLEOTIDE SEQUENCE</scope>
</reference>
<comment type="caution">
    <text evidence="1">The sequence shown here is derived from an EMBL/GenBank/DDBJ whole genome shotgun (WGS) entry which is preliminary data.</text>
</comment>
<name>A0ACB0JJR6_TRIPR</name>
<sequence length="270" mass="31448">MNYRAWNHRCWLISYMTNKQVLYEMKKSRSWAALHVSDNCCFHYRSRLLQKIVEDQNYAEETASYGQNADIVQVVKDKIDWNETLIKRYVGRELRFQRVMQGWPTLFSFQKISLTSLYRSKATSSNTLRLQIYDCEGELSQLAPVDIFVSTVDALKEPPLVTANTVLSILAVDYPVDKVSCYVSDDGSAMLTFEALSYSRVCKVDKIQPSFVKERRAMKREYEEFKVRINSYVAKAQKTPEEGWTMQDGIPWPGNNSRESYWNDLGVFRS</sequence>
<keyword evidence="2" id="KW-1185">Reference proteome</keyword>
<dbReference type="EMBL" id="CASHSV030000034">
    <property type="protein sequence ID" value="CAJ2644497.1"/>
    <property type="molecule type" value="Genomic_DNA"/>
</dbReference>
<protein>
    <submittedName>
        <fullName evidence="1">Uncharacterized protein</fullName>
    </submittedName>
</protein>
<gene>
    <name evidence="1" type="ORF">MILVUS5_LOCUS13505</name>
</gene>
<evidence type="ECO:0000313" key="2">
    <source>
        <dbReference type="Proteomes" id="UP001177021"/>
    </source>
</evidence>
<organism evidence="1 2">
    <name type="scientific">Trifolium pratense</name>
    <name type="common">Red clover</name>
    <dbReference type="NCBI Taxonomy" id="57577"/>
    <lineage>
        <taxon>Eukaryota</taxon>
        <taxon>Viridiplantae</taxon>
        <taxon>Streptophyta</taxon>
        <taxon>Embryophyta</taxon>
        <taxon>Tracheophyta</taxon>
        <taxon>Spermatophyta</taxon>
        <taxon>Magnoliopsida</taxon>
        <taxon>eudicotyledons</taxon>
        <taxon>Gunneridae</taxon>
        <taxon>Pentapetalae</taxon>
        <taxon>rosids</taxon>
        <taxon>fabids</taxon>
        <taxon>Fabales</taxon>
        <taxon>Fabaceae</taxon>
        <taxon>Papilionoideae</taxon>
        <taxon>50 kb inversion clade</taxon>
        <taxon>NPAAA clade</taxon>
        <taxon>Hologalegina</taxon>
        <taxon>IRL clade</taxon>
        <taxon>Trifolieae</taxon>
        <taxon>Trifolium</taxon>
    </lineage>
</organism>
<proteinExistence type="predicted"/>
<dbReference type="Proteomes" id="UP001177021">
    <property type="component" value="Unassembled WGS sequence"/>
</dbReference>